<feature type="region of interest" description="Disordered" evidence="1">
    <location>
        <begin position="307"/>
        <end position="345"/>
    </location>
</feature>
<evidence type="ECO:0008006" key="4">
    <source>
        <dbReference type="Google" id="ProtNLM"/>
    </source>
</evidence>
<comment type="caution">
    <text evidence="2">The sequence shown here is derived from an EMBL/GenBank/DDBJ whole genome shotgun (WGS) entry which is preliminary data.</text>
</comment>
<proteinExistence type="predicted"/>
<dbReference type="AlphaFoldDB" id="A0A9P6VQ93"/>
<evidence type="ECO:0000256" key="1">
    <source>
        <dbReference type="SAM" id="MobiDB-lite"/>
    </source>
</evidence>
<sequence length="345" mass="37619">MEPANGSASAGGGRRAHLQSIEDFMREQDEADADATRSAVPAADPAANPTRKQKKALLQEERERLEAEQKAKKATLETERKCIEQQANDAVTDLGAVNWVGKLLELIADNGFRVSQRTPHTHGGLTYAEQVVGSAPARFTCTALILESSQHFGKLISFSNKKDAKRHASKKAVDWLIENNYMPADGSVRFPKAAPPPVVKVLGPIQAANRSPVGVPSSRVATSTSTSTSYAGQVPELCNRLGFHPPTYEITKDSENVAFWSGHAHFGGDPRIEGKVGEVKSVFGKGNAKEQIAMEVLSFLRDIERLRMEGEDREDEDGEEDRKRKRESMNSGIDETAGKVVKVEA</sequence>
<accession>A0A9P6VQ93</accession>
<dbReference type="Proteomes" id="UP000785200">
    <property type="component" value="Unassembled WGS sequence"/>
</dbReference>
<evidence type="ECO:0000313" key="2">
    <source>
        <dbReference type="EMBL" id="KAG0651849.1"/>
    </source>
</evidence>
<gene>
    <name evidence="2" type="ORF">D0Z07_1332</name>
</gene>
<protein>
    <recommendedName>
        <fullName evidence="4">DRBM domain-containing protein</fullName>
    </recommendedName>
</protein>
<keyword evidence="3" id="KW-1185">Reference proteome</keyword>
<dbReference type="OrthoDB" id="5222339at2759"/>
<name>A0A9P6VQ93_9HELO</name>
<dbReference type="EMBL" id="VNKQ01000003">
    <property type="protein sequence ID" value="KAG0651849.1"/>
    <property type="molecule type" value="Genomic_DNA"/>
</dbReference>
<reference evidence="2" key="1">
    <citation type="submission" date="2019-07" db="EMBL/GenBank/DDBJ databases">
        <title>Hyphodiscus hymeniophilus genome sequencing and assembly.</title>
        <authorList>
            <person name="Kramer G."/>
            <person name="Nodwell J."/>
        </authorList>
    </citation>
    <scope>NUCLEOTIDE SEQUENCE</scope>
    <source>
        <strain evidence="2">ATCC 34498</strain>
    </source>
</reference>
<organism evidence="2 3">
    <name type="scientific">Hyphodiscus hymeniophilus</name>
    <dbReference type="NCBI Taxonomy" id="353542"/>
    <lineage>
        <taxon>Eukaryota</taxon>
        <taxon>Fungi</taxon>
        <taxon>Dikarya</taxon>
        <taxon>Ascomycota</taxon>
        <taxon>Pezizomycotina</taxon>
        <taxon>Leotiomycetes</taxon>
        <taxon>Helotiales</taxon>
        <taxon>Hyphodiscaceae</taxon>
        <taxon>Hyphodiscus</taxon>
    </lineage>
</organism>
<feature type="region of interest" description="Disordered" evidence="1">
    <location>
        <begin position="1"/>
        <end position="56"/>
    </location>
</feature>
<dbReference type="Gene3D" id="3.30.160.20">
    <property type="match status" value="1"/>
</dbReference>
<evidence type="ECO:0000313" key="3">
    <source>
        <dbReference type="Proteomes" id="UP000785200"/>
    </source>
</evidence>